<organism evidence="5">
    <name type="scientific">Onchocerca flexuosa</name>
    <dbReference type="NCBI Taxonomy" id="387005"/>
    <lineage>
        <taxon>Eukaryota</taxon>
        <taxon>Metazoa</taxon>
        <taxon>Ecdysozoa</taxon>
        <taxon>Nematoda</taxon>
        <taxon>Chromadorea</taxon>
        <taxon>Rhabditida</taxon>
        <taxon>Spirurina</taxon>
        <taxon>Spiruromorpha</taxon>
        <taxon>Filarioidea</taxon>
        <taxon>Onchocercidae</taxon>
        <taxon>Onchocerca</taxon>
    </lineage>
</organism>
<evidence type="ECO:0000313" key="4">
    <source>
        <dbReference type="Proteomes" id="UP000267606"/>
    </source>
</evidence>
<dbReference type="Gene3D" id="3.40.50.300">
    <property type="entry name" value="P-loop containing nucleotide triphosphate hydrolases"/>
    <property type="match status" value="1"/>
</dbReference>
<keyword evidence="1" id="KW-1133">Transmembrane helix</keyword>
<feature type="domain" description="RAD3-like helicase DEAD" evidence="2">
    <location>
        <begin position="18"/>
        <end position="87"/>
    </location>
</feature>
<proteinExistence type="predicted"/>
<gene>
    <name evidence="3" type="ORF">OFLC_LOCUS11927</name>
</gene>
<evidence type="ECO:0000259" key="2">
    <source>
        <dbReference type="Pfam" id="PF06733"/>
    </source>
</evidence>
<dbReference type="GO" id="GO:0070182">
    <property type="term" value="F:DNA polymerase binding"/>
    <property type="evidence" value="ECO:0007669"/>
    <property type="project" value="TreeGrafter"/>
</dbReference>
<keyword evidence="1" id="KW-0812">Transmembrane</keyword>
<evidence type="ECO:0000313" key="5">
    <source>
        <dbReference type="WBParaSite" id="OFLC_0001192501-mRNA-1"/>
    </source>
</evidence>
<feature type="transmembrane region" description="Helical" evidence="1">
    <location>
        <begin position="91"/>
        <end position="113"/>
    </location>
</feature>
<accession>A0A183HWR3</accession>
<dbReference type="WBParaSite" id="OFLC_0001192501-mRNA-1">
    <property type="protein sequence ID" value="OFLC_0001192501-mRNA-1"/>
    <property type="gene ID" value="OFLC_0001192501"/>
</dbReference>
<reference evidence="5" key="1">
    <citation type="submission" date="2016-06" db="UniProtKB">
        <authorList>
            <consortium name="WormBaseParasite"/>
        </authorList>
    </citation>
    <scope>IDENTIFICATION</scope>
</reference>
<dbReference type="GO" id="GO:0003678">
    <property type="term" value="F:DNA helicase activity"/>
    <property type="evidence" value="ECO:0007669"/>
    <property type="project" value="InterPro"/>
</dbReference>
<dbReference type="Pfam" id="PF06733">
    <property type="entry name" value="DEAD_2"/>
    <property type="match status" value="1"/>
</dbReference>
<name>A0A183HWR3_9BILA</name>
<dbReference type="InterPro" id="IPR010614">
    <property type="entry name" value="RAD3-like_helicase_DEAD"/>
</dbReference>
<dbReference type="GO" id="GO:0003677">
    <property type="term" value="F:DNA binding"/>
    <property type="evidence" value="ECO:0007669"/>
    <property type="project" value="InterPro"/>
</dbReference>
<dbReference type="EMBL" id="UZAJ01017869">
    <property type="protein sequence ID" value="VDO80481.1"/>
    <property type="molecule type" value="Genomic_DNA"/>
</dbReference>
<sequence>MILLTGTSSRSLYPKILYASRTHSQLAQVIRELNKTTYKDIKSVTLASRDLLCINDKVMKENNSHVKSLMCRNLISKHQCPFYNFYESMFLFFFLSFSLPFFLFSFACLIRYWKFFNIGKASK</sequence>
<keyword evidence="1" id="KW-0472">Membrane</keyword>
<evidence type="ECO:0000313" key="3">
    <source>
        <dbReference type="EMBL" id="VDO80481.1"/>
    </source>
</evidence>
<evidence type="ECO:0000256" key="1">
    <source>
        <dbReference type="SAM" id="Phobius"/>
    </source>
</evidence>
<dbReference type="PANTHER" id="PTHR11472:SF34">
    <property type="entry name" value="REGULATOR OF TELOMERE ELONGATION HELICASE 1"/>
    <property type="match status" value="1"/>
</dbReference>
<dbReference type="GO" id="GO:0005524">
    <property type="term" value="F:ATP binding"/>
    <property type="evidence" value="ECO:0007669"/>
    <property type="project" value="InterPro"/>
</dbReference>
<keyword evidence="4" id="KW-1185">Reference proteome</keyword>
<dbReference type="PANTHER" id="PTHR11472">
    <property type="entry name" value="DNA REPAIR DEAD HELICASE RAD3/XP-D SUBFAMILY MEMBER"/>
    <property type="match status" value="1"/>
</dbReference>
<dbReference type="GO" id="GO:0045910">
    <property type="term" value="P:negative regulation of DNA recombination"/>
    <property type="evidence" value="ECO:0007669"/>
    <property type="project" value="TreeGrafter"/>
</dbReference>
<dbReference type="Proteomes" id="UP000267606">
    <property type="component" value="Unassembled WGS sequence"/>
</dbReference>
<dbReference type="STRING" id="387005.A0A183HWR3"/>
<dbReference type="GO" id="GO:1904430">
    <property type="term" value="P:negative regulation of t-circle formation"/>
    <property type="evidence" value="ECO:0007669"/>
    <property type="project" value="TreeGrafter"/>
</dbReference>
<dbReference type="InterPro" id="IPR027417">
    <property type="entry name" value="P-loop_NTPase"/>
</dbReference>
<dbReference type="InterPro" id="IPR045028">
    <property type="entry name" value="DinG/Rad3-like"/>
</dbReference>
<protein>
    <submittedName>
        <fullName evidence="5">DEAD_2 domain-containing protein</fullName>
    </submittedName>
</protein>
<dbReference type="GO" id="GO:0010569">
    <property type="term" value="P:regulation of double-strand break repair via homologous recombination"/>
    <property type="evidence" value="ECO:0007669"/>
    <property type="project" value="TreeGrafter"/>
</dbReference>
<dbReference type="AlphaFoldDB" id="A0A183HWR3"/>
<reference evidence="3 4" key="2">
    <citation type="submission" date="2018-11" db="EMBL/GenBank/DDBJ databases">
        <authorList>
            <consortium name="Pathogen Informatics"/>
        </authorList>
    </citation>
    <scope>NUCLEOTIDE SEQUENCE [LARGE SCALE GENOMIC DNA]</scope>
</reference>
<dbReference type="GO" id="GO:0005634">
    <property type="term" value="C:nucleus"/>
    <property type="evidence" value="ECO:0007669"/>
    <property type="project" value="TreeGrafter"/>
</dbReference>
<dbReference type="GO" id="GO:0090657">
    <property type="term" value="P:telomeric loop disassembly"/>
    <property type="evidence" value="ECO:0007669"/>
    <property type="project" value="TreeGrafter"/>
</dbReference>